<dbReference type="RefSeq" id="WP_268006303.1">
    <property type="nucleotide sequence ID" value="NZ_BSUT01000001.1"/>
</dbReference>
<feature type="transmembrane region" description="Helical" evidence="1">
    <location>
        <begin position="150"/>
        <end position="173"/>
    </location>
</feature>
<sequence>MGNRDESRIRPLLLSIALTICMLFVAIVLKNTNVIFPEGAAIALGIGVASLSHLHLAVIPPLMVVLYESMSKGVNTLGSAIRQTGLLFSASLVGAFAVAIWPHMIVIAGSVALLGTVLLMRLFNLWLAPSMAISLLPLLFHTLSPMQFPLYVLVVAGIVSLISLSASSIRGIVSLNWKPDGHSDQSSL</sequence>
<keyword evidence="1" id="KW-1133">Transmembrane helix</keyword>
<evidence type="ECO:0000313" key="3">
    <source>
        <dbReference type="Proteomes" id="UP001164761"/>
    </source>
</evidence>
<dbReference type="Proteomes" id="UP001164761">
    <property type="component" value="Chromosome"/>
</dbReference>
<feature type="transmembrane region" description="Helical" evidence="1">
    <location>
        <begin position="86"/>
        <end position="119"/>
    </location>
</feature>
<dbReference type="EMBL" id="CP104067">
    <property type="protein sequence ID" value="WAH42422.1"/>
    <property type="molecule type" value="Genomic_DNA"/>
</dbReference>
<organism evidence="2 3">
    <name type="scientific">Alicyclobacillus fastidiosus</name>
    <dbReference type="NCBI Taxonomy" id="392011"/>
    <lineage>
        <taxon>Bacteria</taxon>
        <taxon>Bacillati</taxon>
        <taxon>Bacillota</taxon>
        <taxon>Bacilli</taxon>
        <taxon>Bacillales</taxon>
        <taxon>Alicyclobacillaceae</taxon>
        <taxon>Alicyclobacillus</taxon>
    </lineage>
</organism>
<proteinExistence type="predicted"/>
<evidence type="ECO:0000256" key="1">
    <source>
        <dbReference type="SAM" id="Phobius"/>
    </source>
</evidence>
<keyword evidence="1" id="KW-0812">Transmembrane</keyword>
<gene>
    <name evidence="2" type="ORF">NZD89_02650</name>
</gene>
<accession>A0ABY6ZHS5</accession>
<name>A0ABY6ZHS5_9BACL</name>
<feature type="transmembrane region" description="Helical" evidence="1">
    <location>
        <begin position="125"/>
        <end position="143"/>
    </location>
</feature>
<reference evidence="2" key="1">
    <citation type="submission" date="2022-08" db="EMBL/GenBank/DDBJ databases">
        <title>Alicyclobacillus fastidiosus DSM 17978, complete genome.</title>
        <authorList>
            <person name="Wang Q."/>
            <person name="Cai R."/>
            <person name="Wang Z."/>
        </authorList>
    </citation>
    <scope>NUCLEOTIDE SEQUENCE</scope>
    <source>
        <strain evidence="2">DSM 17978</strain>
    </source>
</reference>
<feature type="transmembrane region" description="Helical" evidence="1">
    <location>
        <begin position="12"/>
        <end position="29"/>
    </location>
</feature>
<evidence type="ECO:0008006" key="4">
    <source>
        <dbReference type="Google" id="ProtNLM"/>
    </source>
</evidence>
<protein>
    <recommendedName>
        <fullName evidence="4">HPP family protein</fullName>
    </recommendedName>
</protein>
<evidence type="ECO:0000313" key="2">
    <source>
        <dbReference type="EMBL" id="WAH42422.1"/>
    </source>
</evidence>
<feature type="transmembrane region" description="Helical" evidence="1">
    <location>
        <begin position="41"/>
        <end position="66"/>
    </location>
</feature>
<keyword evidence="3" id="KW-1185">Reference proteome</keyword>
<keyword evidence="1" id="KW-0472">Membrane</keyword>